<dbReference type="InterPro" id="IPR031982">
    <property type="entry name" value="PilE-like"/>
</dbReference>
<feature type="transmembrane region" description="Helical" evidence="2">
    <location>
        <begin position="12"/>
        <end position="32"/>
    </location>
</feature>
<keyword evidence="2" id="KW-0812">Transmembrane</keyword>
<dbReference type="EMBL" id="LR134533">
    <property type="protein sequence ID" value="VEJ51700.1"/>
    <property type="molecule type" value="Genomic_DNA"/>
</dbReference>
<protein>
    <submittedName>
        <fullName evidence="3">Pilin</fullName>
    </submittedName>
</protein>
<evidence type="ECO:0000313" key="3">
    <source>
        <dbReference type="EMBL" id="VEJ51700.1"/>
    </source>
</evidence>
<dbReference type="PROSITE" id="PS00409">
    <property type="entry name" value="PROKAR_NTER_METHYL"/>
    <property type="match status" value="1"/>
</dbReference>
<dbReference type="Gene3D" id="3.30.700.50">
    <property type="match status" value="1"/>
</dbReference>
<sequence length="153" mass="16859">MNKHQTQGFSLIELMIAVAVLAIIAVVAIPTYDQYTRHARLKHAQAALLENAHAMERFYAQNQSFTQDSGTWAELPITETADFCIRPQGNPKGADEDSFTLTAVAKDKNKEPRVLKIDESLSFSICDSSTLSCGSSDSYFSGNNTDQNCTTFN</sequence>
<dbReference type="Proteomes" id="UP000272771">
    <property type="component" value="Chromosome"/>
</dbReference>
<dbReference type="SUPFAM" id="SSF54523">
    <property type="entry name" value="Pili subunits"/>
    <property type="match status" value="1"/>
</dbReference>
<evidence type="ECO:0000256" key="2">
    <source>
        <dbReference type="SAM" id="Phobius"/>
    </source>
</evidence>
<dbReference type="NCBIfam" id="TIGR02532">
    <property type="entry name" value="IV_pilin_GFxxxE"/>
    <property type="match status" value="1"/>
</dbReference>
<accession>A0A3S5C4F3</accession>
<evidence type="ECO:0000313" key="4">
    <source>
        <dbReference type="Proteomes" id="UP000272771"/>
    </source>
</evidence>
<name>A0A3S5C4F3_9NEIS</name>
<dbReference type="KEGG" id="nwe:SAMEA3174300_0159"/>
<dbReference type="Pfam" id="PF16732">
    <property type="entry name" value="ComP_DUS"/>
    <property type="match status" value="1"/>
</dbReference>
<dbReference type="InterPro" id="IPR012902">
    <property type="entry name" value="N_methyl_site"/>
</dbReference>
<keyword evidence="4" id="KW-1185">Reference proteome</keyword>
<dbReference type="GO" id="GO:0043683">
    <property type="term" value="P:type IV pilus assembly"/>
    <property type="evidence" value="ECO:0007669"/>
    <property type="project" value="InterPro"/>
</dbReference>
<dbReference type="InterPro" id="IPR045584">
    <property type="entry name" value="Pilin-like"/>
</dbReference>
<reference evidence="3 4" key="1">
    <citation type="submission" date="2018-12" db="EMBL/GenBank/DDBJ databases">
        <authorList>
            <consortium name="Pathogen Informatics"/>
        </authorList>
    </citation>
    <scope>NUCLEOTIDE SEQUENCE [LARGE SCALE GENOMIC DNA]</scope>
    <source>
        <strain evidence="3 4">NCTC12742</strain>
    </source>
</reference>
<evidence type="ECO:0000256" key="1">
    <source>
        <dbReference type="ARBA" id="ARBA00011156"/>
    </source>
</evidence>
<keyword evidence="2" id="KW-1133">Transmembrane helix</keyword>
<proteinExistence type="predicted"/>
<keyword evidence="2" id="KW-0472">Membrane</keyword>
<dbReference type="AlphaFoldDB" id="A0A3S5C4F3"/>
<dbReference type="STRING" id="28091.SAMEA3174300_00159"/>
<organism evidence="3 4">
    <name type="scientific">Neisseria weaveri</name>
    <dbReference type="NCBI Taxonomy" id="28091"/>
    <lineage>
        <taxon>Bacteria</taxon>
        <taxon>Pseudomonadati</taxon>
        <taxon>Pseudomonadota</taxon>
        <taxon>Betaproteobacteria</taxon>
        <taxon>Neisseriales</taxon>
        <taxon>Neisseriaceae</taxon>
        <taxon>Neisseria</taxon>
    </lineage>
</organism>
<dbReference type="RefSeq" id="WP_004283503.1">
    <property type="nucleotide sequence ID" value="NZ_CAUJRG010000001.1"/>
</dbReference>
<dbReference type="Pfam" id="PF07963">
    <property type="entry name" value="N_methyl"/>
    <property type="match status" value="1"/>
</dbReference>
<comment type="subunit">
    <text evidence="1">The pili are polar flexible filaments of about 5.4 nanometers diameter and 2.5 micrometers average length; they consist of only a single polypeptide chain arranged in a helical configuration of five subunits per turn in the assembled pilus.</text>
</comment>
<dbReference type="OrthoDB" id="8595466at2"/>
<gene>
    <name evidence="3" type="primary">pilE1</name>
    <name evidence="3" type="ORF">NCTC12742_01600</name>
</gene>